<dbReference type="SUPFAM" id="SSF51126">
    <property type="entry name" value="Pectin lyase-like"/>
    <property type="match status" value="1"/>
</dbReference>
<reference evidence="2 3" key="1">
    <citation type="submission" date="2015-10" db="EMBL/GenBank/DDBJ databases">
        <title>Metagenome-Assembled Genomes uncover a global brackish microbiome.</title>
        <authorList>
            <person name="Hugerth L.W."/>
            <person name="Larsson J."/>
            <person name="Alneberg J."/>
            <person name="Lindh M.V."/>
            <person name="Legrand C."/>
            <person name="Pinhassi J."/>
            <person name="Andersson A.F."/>
        </authorList>
    </citation>
    <scope>NUCLEOTIDE SEQUENCE [LARGE SCALE GENOMIC DNA]</scope>
    <source>
        <strain evidence="2">BACL18 MAG-120507-bin52</strain>
    </source>
</reference>
<evidence type="ECO:0000313" key="3">
    <source>
        <dbReference type="Proteomes" id="UP000051269"/>
    </source>
</evidence>
<comment type="caution">
    <text evidence="2">The sequence shown here is derived from an EMBL/GenBank/DDBJ whole genome shotgun (WGS) entry which is preliminary data.</text>
</comment>
<accession>A0A0R2RG75</accession>
<feature type="non-terminal residue" evidence="2">
    <location>
        <position position="1"/>
    </location>
</feature>
<evidence type="ECO:0000313" key="2">
    <source>
        <dbReference type="EMBL" id="KRO61508.1"/>
    </source>
</evidence>
<protein>
    <recommendedName>
        <fullName evidence="1">Right handed beta helix domain-containing protein</fullName>
    </recommendedName>
</protein>
<dbReference type="EMBL" id="LIBO01000233">
    <property type="protein sequence ID" value="KRO61508.1"/>
    <property type="molecule type" value="Genomic_DNA"/>
</dbReference>
<dbReference type="Pfam" id="PF13229">
    <property type="entry name" value="Beta_helix"/>
    <property type="match status" value="1"/>
</dbReference>
<dbReference type="AlphaFoldDB" id="A0A0R2RG75"/>
<organism evidence="2 3">
    <name type="scientific">Verrucomicrobia subdivision 6 bacterium BACL9 MAG-120507-bin52</name>
    <dbReference type="NCBI Taxonomy" id="1655590"/>
    <lineage>
        <taxon>Bacteria</taxon>
        <taxon>Pseudomonadati</taxon>
        <taxon>Verrucomicrobiota</taxon>
        <taxon>Verrucomicrobiia</taxon>
        <taxon>Verrucomicrobiales</taxon>
        <taxon>Verrucomicrobia subdivision 6</taxon>
    </lineage>
</organism>
<feature type="domain" description="Right handed beta helix" evidence="1">
    <location>
        <begin position="260"/>
        <end position="361"/>
    </location>
</feature>
<sequence>DGHTITYQADGDERPVFSSGVALTGWQKVGEDPAHLAEAAKGRLWVADFPEGVTTFTTLFDAQGRLPRAIGGEHKPQAKQTDPRVADSKTLFFPAGSMREYENVSDVEIWIVPSYQWCHHILPLESVAVKNLTARTTVAGTYPLARRASGHDPSRFRVCNVPDVLDGPGQWFMDSSQRKVWLWPRDGQEPEGVVIPVLNELFAVLGDREAGAPVSGLVFDGLTFKHAKRDLMTDDDVGLQHDWEFWDKANALFRFRWTRNCVIRNSLLTESGGGGIRLDLGAQGIRVENCEISYLGGTGIALIGDKIGEDFVNRNNTVHNNNIHHIGLEHHHSAAIMMWQSGENQITHNRVHHTPYNGFSIGGIMPSVFSREWRRRDAGSHERELARTINWEKLPFTEMENRNDLEITEATVLPYLFTRDNLFAYNDIYRTVELLGDGNPFYIRMAGHNNAIRRNYLHNTLGSHAAGAMRFDGEQAGTLFEENVIFRTTGAAVVFAKANRVVNNIMVGIRGNAMVQRGGKTVGAADIELEAGYFFWAHQTSLPGIGLENYDKTEIRKNVMVQDTPKFDRFYHDTKHWEGLIPHWSDFRKIRNTDDNLMWAPHNQAKLEEWLKDMQKHGLDRNSIVADPLFVDAEKQDFRFRPDSPALKMGIKSVDRRQAGLTDQFPDWLAARIQDDVDKPMRIEGLD</sequence>
<dbReference type="PANTHER" id="PTHR36453">
    <property type="entry name" value="SECRETED PROTEIN-RELATED"/>
    <property type="match status" value="1"/>
</dbReference>
<dbReference type="InterPro" id="IPR011050">
    <property type="entry name" value="Pectin_lyase_fold/virulence"/>
</dbReference>
<dbReference type="InterPro" id="IPR039448">
    <property type="entry name" value="Beta_helix"/>
</dbReference>
<dbReference type="InterPro" id="IPR006626">
    <property type="entry name" value="PbH1"/>
</dbReference>
<dbReference type="InterPro" id="IPR012334">
    <property type="entry name" value="Pectin_lyas_fold"/>
</dbReference>
<dbReference type="SMART" id="SM00710">
    <property type="entry name" value="PbH1"/>
    <property type="match status" value="6"/>
</dbReference>
<evidence type="ECO:0000259" key="1">
    <source>
        <dbReference type="Pfam" id="PF13229"/>
    </source>
</evidence>
<name>A0A0R2RG75_9BACT</name>
<proteinExistence type="predicted"/>
<gene>
    <name evidence="2" type="ORF">ABR82_05170</name>
</gene>
<dbReference type="Proteomes" id="UP000051269">
    <property type="component" value="Unassembled WGS sequence"/>
</dbReference>
<dbReference type="Gene3D" id="2.160.20.10">
    <property type="entry name" value="Single-stranded right-handed beta-helix, Pectin lyase-like"/>
    <property type="match status" value="1"/>
</dbReference>
<dbReference type="PANTHER" id="PTHR36453:SF1">
    <property type="entry name" value="RIGHT HANDED BETA HELIX DOMAIN-CONTAINING PROTEIN"/>
    <property type="match status" value="1"/>
</dbReference>